<organism evidence="1 2">
    <name type="scientific">Nitrosomonas mobilis</name>
    <dbReference type="NCBI Taxonomy" id="51642"/>
    <lineage>
        <taxon>Bacteria</taxon>
        <taxon>Pseudomonadati</taxon>
        <taxon>Pseudomonadota</taxon>
        <taxon>Betaproteobacteria</taxon>
        <taxon>Nitrosomonadales</taxon>
        <taxon>Nitrosomonadaceae</taxon>
        <taxon>Nitrosomonas</taxon>
    </lineage>
</organism>
<dbReference type="AlphaFoldDB" id="A0A1G5SHZ3"/>
<dbReference type="EMBL" id="FMWO01000092">
    <property type="protein sequence ID" value="SCZ86836.1"/>
    <property type="molecule type" value="Genomic_DNA"/>
</dbReference>
<accession>A0A1G5SHZ3</accession>
<evidence type="ECO:0000313" key="1">
    <source>
        <dbReference type="EMBL" id="SCZ86836.1"/>
    </source>
</evidence>
<name>A0A1G5SHZ3_9PROT</name>
<proteinExistence type="predicted"/>
<sequence>MLPQQRSLIRGAVKKRITSTVPIVAETVKYVGITRKWFGAKQLKSAVELQCVMIALKFGFAIMHLQEIWLVKNLIDNRALSP</sequence>
<gene>
    <name evidence="1" type="ORF">NSMM_800030</name>
</gene>
<evidence type="ECO:0000313" key="2">
    <source>
        <dbReference type="Proteomes" id="UP000198729"/>
    </source>
</evidence>
<keyword evidence="2" id="KW-1185">Reference proteome</keyword>
<dbReference type="Proteomes" id="UP000198729">
    <property type="component" value="Unassembled WGS sequence"/>
</dbReference>
<protein>
    <submittedName>
        <fullName evidence="1">Uncharacterized protein</fullName>
    </submittedName>
</protein>
<reference evidence="1 2" key="1">
    <citation type="submission" date="2016-10" db="EMBL/GenBank/DDBJ databases">
        <authorList>
            <person name="de Groot N.N."/>
        </authorList>
    </citation>
    <scope>NUCLEOTIDE SEQUENCE [LARGE SCALE GENOMIC DNA]</scope>
    <source>
        <strain evidence="1">1</strain>
    </source>
</reference>